<gene>
    <name evidence="1" type="ORF">SAMN04488516_10488</name>
</gene>
<sequence>MTSKLPSYLNLKYLYLDPSLSTTNPILQNVKKHLPDIKILPLSSTQSYQPQSLILKKFKGKFLRFCPGTRYYNCCGYKIIHFGENCPLNCTYCILQAYFQDKTLKIWANIDDLFQELDKTFKTNPNLRFRTGTGEFTDSLVLEPLTGYAQKLTNFLQNYSNVRLELKSKVADLSWTNGLHKIDHILPAWSLNAPEIVKKEEKLVIPLEERLRAAQKCVSLGIKVCLHFDPIIYYPNWEKGYSKTIEMVFDYLKPEHICYLSLGSFRGMPELFHTISQKHPKSTYIYEEYIYGLDGKLRLFLPLRLKMFSFIVKKLKKAGLKDQIYYCMESDLVWEKTLGYTPIKLGGLDKHLEKLSFNNLL</sequence>
<dbReference type="GO" id="GO:0042601">
    <property type="term" value="C:endospore-forming forespore"/>
    <property type="evidence" value="ECO:0007669"/>
    <property type="project" value="TreeGrafter"/>
</dbReference>
<dbReference type="Pfam" id="PF20903">
    <property type="entry name" value="SPL"/>
    <property type="match status" value="1"/>
</dbReference>
<dbReference type="RefSeq" id="WP_092064835.1">
    <property type="nucleotide sequence ID" value="NZ_FNIN01000004.1"/>
</dbReference>
<dbReference type="GO" id="GO:1904047">
    <property type="term" value="F:S-adenosyl-L-methionine binding"/>
    <property type="evidence" value="ECO:0007669"/>
    <property type="project" value="TreeGrafter"/>
</dbReference>
<organism evidence="1 2">
    <name type="scientific">Desulfonauticus submarinus</name>
    <dbReference type="NCBI Taxonomy" id="206665"/>
    <lineage>
        <taxon>Bacteria</taxon>
        <taxon>Pseudomonadati</taxon>
        <taxon>Thermodesulfobacteriota</taxon>
        <taxon>Desulfovibrionia</taxon>
        <taxon>Desulfovibrionales</taxon>
        <taxon>Desulfonauticaceae</taxon>
        <taxon>Desulfonauticus</taxon>
    </lineage>
</organism>
<dbReference type="InterPro" id="IPR049539">
    <property type="entry name" value="SPL"/>
</dbReference>
<proteinExistence type="predicted"/>
<keyword evidence="1" id="KW-0456">Lyase</keyword>
<evidence type="ECO:0000313" key="2">
    <source>
        <dbReference type="Proteomes" id="UP000199602"/>
    </source>
</evidence>
<dbReference type="STRING" id="206665.SAMN04488516_10488"/>
<name>A0A1H0D9R9_9BACT</name>
<dbReference type="PANTHER" id="PTHR37822:SF2">
    <property type="entry name" value="SPORE PHOTOPRODUCT LYASE"/>
    <property type="match status" value="1"/>
</dbReference>
<dbReference type="Gene3D" id="3.80.30.30">
    <property type="match status" value="1"/>
</dbReference>
<accession>A0A1H0D9R9</accession>
<dbReference type="AlphaFoldDB" id="A0A1H0D9R9"/>
<protein>
    <submittedName>
        <fullName evidence="1">Spore photoproduct lyase</fullName>
    </submittedName>
</protein>
<keyword evidence="2" id="KW-1185">Reference proteome</keyword>
<evidence type="ECO:0000313" key="1">
    <source>
        <dbReference type="EMBL" id="SDN66912.1"/>
    </source>
</evidence>
<dbReference type="Gene3D" id="3.40.50.12110">
    <property type="match status" value="1"/>
</dbReference>
<dbReference type="PANTHER" id="PTHR37822">
    <property type="entry name" value="SPORE PHOTOPRODUCT LYASE-RELATED"/>
    <property type="match status" value="1"/>
</dbReference>
<dbReference type="GO" id="GO:0003913">
    <property type="term" value="F:DNA photolyase activity"/>
    <property type="evidence" value="ECO:0007669"/>
    <property type="project" value="TreeGrafter"/>
</dbReference>
<dbReference type="Proteomes" id="UP000199602">
    <property type="component" value="Unassembled WGS sequence"/>
</dbReference>
<dbReference type="OrthoDB" id="368646at2"/>
<dbReference type="GO" id="GO:0051539">
    <property type="term" value="F:4 iron, 4 sulfur cluster binding"/>
    <property type="evidence" value="ECO:0007669"/>
    <property type="project" value="TreeGrafter"/>
</dbReference>
<dbReference type="EMBL" id="FNIN01000004">
    <property type="protein sequence ID" value="SDN66912.1"/>
    <property type="molecule type" value="Genomic_DNA"/>
</dbReference>
<reference evidence="1 2" key="1">
    <citation type="submission" date="2016-10" db="EMBL/GenBank/DDBJ databases">
        <authorList>
            <person name="de Groot N.N."/>
        </authorList>
    </citation>
    <scope>NUCLEOTIDE SEQUENCE [LARGE SCALE GENOMIC DNA]</scope>
    <source>
        <strain evidence="1 2">DSM 15269</strain>
    </source>
</reference>